<dbReference type="GO" id="GO:0016787">
    <property type="term" value="F:hydrolase activity"/>
    <property type="evidence" value="ECO:0007669"/>
    <property type="project" value="UniProtKB-KW"/>
</dbReference>
<dbReference type="PROSITE" id="PS51257">
    <property type="entry name" value="PROKAR_LIPOPROTEIN"/>
    <property type="match status" value="1"/>
</dbReference>
<dbReference type="SUPFAM" id="SSF53474">
    <property type="entry name" value="alpha/beta-Hydrolases"/>
    <property type="match status" value="1"/>
</dbReference>
<keyword evidence="1 3" id="KW-0378">Hydrolase</keyword>
<dbReference type="RefSeq" id="WP_058643843.1">
    <property type="nucleotide sequence ID" value="NZ_LDSL01000144.1"/>
</dbReference>
<dbReference type="AlphaFoldDB" id="A0A147GP15"/>
<dbReference type="PANTHER" id="PTHR48081">
    <property type="entry name" value="AB HYDROLASE SUPERFAMILY PROTEIN C4A8.06C"/>
    <property type="match status" value="1"/>
</dbReference>
<keyword evidence="4" id="KW-1185">Reference proteome</keyword>
<evidence type="ECO:0000313" key="3">
    <source>
        <dbReference type="EMBL" id="KTT15429.1"/>
    </source>
</evidence>
<proteinExistence type="predicted"/>
<dbReference type="PATRIC" id="fig|433924.3.peg.1183"/>
<dbReference type="EMBL" id="LDSL01000144">
    <property type="protein sequence ID" value="KTT15429.1"/>
    <property type="molecule type" value="Genomic_DNA"/>
</dbReference>
<evidence type="ECO:0000259" key="2">
    <source>
        <dbReference type="Pfam" id="PF07859"/>
    </source>
</evidence>
<dbReference type="Proteomes" id="UP000072741">
    <property type="component" value="Unassembled WGS sequence"/>
</dbReference>
<dbReference type="Pfam" id="PF07859">
    <property type="entry name" value="Abhydrolase_3"/>
    <property type="match status" value="1"/>
</dbReference>
<gene>
    <name evidence="3" type="ORF">NS331_20755</name>
</gene>
<comment type="caution">
    <text evidence="3">The sequence shown here is derived from an EMBL/GenBank/DDBJ whole genome shotgun (WGS) entry which is preliminary data.</text>
</comment>
<dbReference type="Gene3D" id="3.40.50.1820">
    <property type="entry name" value="alpha/beta hydrolase"/>
    <property type="match status" value="1"/>
</dbReference>
<dbReference type="InterPro" id="IPR013094">
    <property type="entry name" value="AB_hydrolase_3"/>
</dbReference>
<evidence type="ECO:0000256" key="1">
    <source>
        <dbReference type="ARBA" id="ARBA00022801"/>
    </source>
</evidence>
<reference evidence="3 4" key="1">
    <citation type="journal article" date="2016" name="Front. Microbiol.">
        <title>Genomic Resource of Rice Seed Associated Bacteria.</title>
        <authorList>
            <person name="Midha S."/>
            <person name="Bansal K."/>
            <person name="Sharma S."/>
            <person name="Kumar N."/>
            <person name="Patil P.P."/>
            <person name="Chaudhry V."/>
            <person name="Patil P.B."/>
        </authorList>
    </citation>
    <scope>NUCLEOTIDE SEQUENCE [LARGE SCALE GENOMIC DNA]</scope>
    <source>
        <strain evidence="3 4">NS331</strain>
    </source>
</reference>
<dbReference type="OrthoDB" id="9794445at2"/>
<accession>A0A147GP15</accession>
<sequence>MSSTDRHAPPPTAAAVAACAVAEEDLLIELPGEEPVKARLYGERRKGASATPLVLHFHGGTFVCGDLDNGRNVGRLLASAGARVVSLAYPLAPQHPFPKPIEVGFAALEWLHKQRVKLAGKGAQIFLAGEEAGGNLAAAVALVARDRGHPPLAGQILLSPMLDPCAGTASLREASCADAACKWATGWQQYLRRPMDASHPYAVPGAALRLTDVAPTLVLVGPDDPMRDEALAYAKRLQAAGIDVVAEVLPSTSQWPEALYQPDEPGCPACGVAARQKFIAFFEARRAAAATPPS</sequence>
<dbReference type="InterPro" id="IPR029058">
    <property type="entry name" value="AB_hydrolase_fold"/>
</dbReference>
<protein>
    <submittedName>
        <fullName evidence="3">Alpha/beta hydrolase</fullName>
    </submittedName>
</protein>
<dbReference type="InterPro" id="IPR050300">
    <property type="entry name" value="GDXG_lipolytic_enzyme"/>
</dbReference>
<dbReference type="PANTHER" id="PTHR48081:SF8">
    <property type="entry name" value="ALPHA_BETA HYDROLASE FOLD-3 DOMAIN-CONTAINING PROTEIN-RELATED"/>
    <property type="match status" value="1"/>
</dbReference>
<feature type="domain" description="Alpha/beta hydrolase fold-3" evidence="2">
    <location>
        <begin position="54"/>
        <end position="250"/>
    </location>
</feature>
<evidence type="ECO:0000313" key="4">
    <source>
        <dbReference type="Proteomes" id="UP000072741"/>
    </source>
</evidence>
<name>A0A147GP15_9BURK</name>
<organism evidence="3 4">
    <name type="scientific">Pseudacidovorax intermedius</name>
    <dbReference type="NCBI Taxonomy" id="433924"/>
    <lineage>
        <taxon>Bacteria</taxon>
        <taxon>Pseudomonadati</taxon>
        <taxon>Pseudomonadota</taxon>
        <taxon>Betaproteobacteria</taxon>
        <taxon>Burkholderiales</taxon>
        <taxon>Comamonadaceae</taxon>
        <taxon>Pseudacidovorax</taxon>
    </lineage>
</organism>